<dbReference type="EMBL" id="IACN01117479">
    <property type="protein sequence ID" value="LAB63824.1"/>
    <property type="molecule type" value="Transcribed_RNA"/>
</dbReference>
<evidence type="ECO:0000313" key="1">
    <source>
        <dbReference type="EMBL" id="LAB63824.1"/>
    </source>
</evidence>
<accession>A0A2D4Q0S6</accession>
<reference evidence="1" key="2">
    <citation type="submission" date="2017-11" db="EMBL/GenBank/DDBJ databases">
        <title>Coralsnake Venomics: Analyses of Venom Gland Transcriptomes and Proteomes of Six Brazilian Taxa.</title>
        <authorList>
            <person name="Aird S.D."/>
            <person name="Jorge da Silva N."/>
            <person name="Qiu L."/>
            <person name="Villar-Briones A."/>
            <person name="Aparecida-Saddi V."/>
            <person name="Campos-Telles M.P."/>
            <person name="Grau M."/>
            <person name="Mikheyev A.S."/>
        </authorList>
    </citation>
    <scope>NUCLEOTIDE SEQUENCE</scope>
    <source>
        <tissue evidence="1">Venom_gland</tissue>
    </source>
</reference>
<organism evidence="1">
    <name type="scientific">Micrurus surinamensis</name>
    <name type="common">Surinam coral snake</name>
    <dbReference type="NCBI Taxonomy" id="129470"/>
    <lineage>
        <taxon>Eukaryota</taxon>
        <taxon>Metazoa</taxon>
        <taxon>Chordata</taxon>
        <taxon>Craniata</taxon>
        <taxon>Vertebrata</taxon>
        <taxon>Euteleostomi</taxon>
        <taxon>Lepidosauria</taxon>
        <taxon>Squamata</taxon>
        <taxon>Bifurcata</taxon>
        <taxon>Unidentata</taxon>
        <taxon>Episquamata</taxon>
        <taxon>Toxicofera</taxon>
        <taxon>Serpentes</taxon>
        <taxon>Colubroidea</taxon>
        <taxon>Elapidae</taxon>
        <taxon>Elapinae</taxon>
        <taxon>Micrurus</taxon>
    </lineage>
</organism>
<dbReference type="AlphaFoldDB" id="A0A2D4Q0S6"/>
<sequence>MNLSKNCERSFLWPLKTLKDLKEWIKWAPVPAASSCCCSSSCYLISKTKILFLEQVLQALFDFPADVFQKMEQNDCTVEQEASINCRCLNPAMGNNCLSLVDSISEISTTNYPLVDVYSNDISTGLVYLCQASIGKSP</sequence>
<reference evidence="1" key="1">
    <citation type="submission" date="2017-07" db="EMBL/GenBank/DDBJ databases">
        <authorList>
            <person name="Mikheyev A."/>
            <person name="Grau M."/>
        </authorList>
    </citation>
    <scope>NUCLEOTIDE SEQUENCE</scope>
    <source>
        <tissue evidence="1">Venom_gland</tissue>
    </source>
</reference>
<proteinExistence type="predicted"/>
<name>A0A2D4Q0S6_MICSU</name>
<protein>
    <submittedName>
        <fullName evidence="1">Uncharacterized protein</fullName>
    </submittedName>
</protein>